<organism evidence="2 3">
    <name type="scientific">Phyllostomus discolor</name>
    <name type="common">pale spear-nosed bat</name>
    <dbReference type="NCBI Taxonomy" id="89673"/>
    <lineage>
        <taxon>Eukaryota</taxon>
        <taxon>Metazoa</taxon>
        <taxon>Chordata</taxon>
        <taxon>Craniata</taxon>
        <taxon>Vertebrata</taxon>
        <taxon>Euteleostomi</taxon>
        <taxon>Mammalia</taxon>
        <taxon>Eutheria</taxon>
        <taxon>Laurasiatheria</taxon>
        <taxon>Chiroptera</taxon>
        <taxon>Yangochiroptera</taxon>
        <taxon>Phyllostomidae</taxon>
        <taxon>Phyllostominae</taxon>
        <taxon>Phyllostomus</taxon>
    </lineage>
</organism>
<proteinExistence type="predicted"/>
<gene>
    <name evidence="2" type="ORF">HJG60_000304</name>
</gene>
<evidence type="ECO:0000313" key="2">
    <source>
        <dbReference type="EMBL" id="KAF6076473.1"/>
    </source>
</evidence>
<accession>A0A833YBQ4</accession>
<feature type="compositionally biased region" description="Basic and acidic residues" evidence="1">
    <location>
        <begin position="75"/>
        <end position="84"/>
    </location>
</feature>
<evidence type="ECO:0000256" key="1">
    <source>
        <dbReference type="SAM" id="MobiDB-lite"/>
    </source>
</evidence>
<comment type="caution">
    <text evidence="2">The sequence shown here is derived from an EMBL/GenBank/DDBJ whole genome shotgun (WGS) entry which is preliminary data.</text>
</comment>
<feature type="compositionally biased region" description="Polar residues" evidence="1">
    <location>
        <begin position="44"/>
        <end position="55"/>
    </location>
</feature>
<protein>
    <submittedName>
        <fullName evidence="2">ADAM metallopeptidase with thrombospondin type 1 motif 17</fullName>
    </submittedName>
</protein>
<name>A0A833YBQ4_9CHIR</name>
<evidence type="ECO:0000313" key="3">
    <source>
        <dbReference type="Proteomes" id="UP000664940"/>
    </source>
</evidence>
<feature type="region of interest" description="Disordered" evidence="1">
    <location>
        <begin position="1"/>
        <end position="84"/>
    </location>
</feature>
<dbReference type="AlphaFoldDB" id="A0A833YBQ4"/>
<dbReference type="EMBL" id="JABVXQ010000014">
    <property type="protein sequence ID" value="KAF6076473.1"/>
    <property type="molecule type" value="Genomic_DNA"/>
</dbReference>
<reference evidence="2 3" key="1">
    <citation type="journal article" date="2020" name="Nature">
        <title>Six reference-quality genomes reveal evolution of bat adaptations.</title>
        <authorList>
            <person name="Jebb D."/>
            <person name="Huang Z."/>
            <person name="Pippel M."/>
            <person name="Hughes G.M."/>
            <person name="Lavrichenko K."/>
            <person name="Devanna P."/>
            <person name="Winkler S."/>
            <person name="Jermiin L.S."/>
            <person name="Skirmuntt E.C."/>
            <person name="Katzourakis A."/>
            <person name="Burkitt-Gray L."/>
            <person name="Ray D.A."/>
            <person name="Sullivan K.A.M."/>
            <person name="Roscito J.G."/>
            <person name="Kirilenko B.M."/>
            <person name="Davalos L.M."/>
            <person name="Corthals A.P."/>
            <person name="Power M.L."/>
            <person name="Jones G."/>
            <person name="Ransome R.D."/>
            <person name="Dechmann D.K.N."/>
            <person name="Locatelli A.G."/>
            <person name="Puechmaille S.J."/>
            <person name="Fedrigo O."/>
            <person name="Jarvis E.D."/>
            <person name="Hiller M."/>
            <person name="Vernes S.C."/>
            <person name="Myers E.W."/>
            <person name="Teeling E.C."/>
        </authorList>
    </citation>
    <scope>NUCLEOTIDE SEQUENCE [LARGE SCALE GENOMIC DNA]</scope>
    <source>
        <strain evidence="2">Bat1K_MPI-CBG_1</strain>
    </source>
</reference>
<sequence>MTRERGAQEVGGQAPPRRLPDCSSEHTGGLQKPQAHLEPECDSTHSSCGVSTPSATLGRPGRTLWSSPGSSPRPWEQEEVRAETDPPRFHFHTAVCTEVLLFFPWALAAACSSPASFLQRRNPTSMSVFPPISPSPD</sequence>
<dbReference type="Proteomes" id="UP000664940">
    <property type="component" value="Unassembled WGS sequence"/>
</dbReference>